<dbReference type="InterPro" id="IPR017871">
    <property type="entry name" value="ABC_transporter-like_CS"/>
</dbReference>
<keyword evidence="2" id="KW-0813">Transport</keyword>
<keyword evidence="4 7" id="KW-0067">ATP-binding</keyword>
<dbReference type="GO" id="GO:0005524">
    <property type="term" value="F:ATP binding"/>
    <property type="evidence" value="ECO:0007669"/>
    <property type="project" value="UniProtKB-KW"/>
</dbReference>
<gene>
    <name evidence="7" type="ORF">E1293_07055</name>
</gene>
<evidence type="ECO:0000313" key="8">
    <source>
        <dbReference type="Proteomes" id="UP000295578"/>
    </source>
</evidence>
<proteinExistence type="inferred from homology"/>
<dbReference type="GO" id="GO:0015658">
    <property type="term" value="F:branched-chain amino acid transmembrane transporter activity"/>
    <property type="evidence" value="ECO:0007669"/>
    <property type="project" value="TreeGrafter"/>
</dbReference>
<evidence type="ECO:0000313" key="7">
    <source>
        <dbReference type="EMBL" id="TDD87969.1"/>
    </source>
</evidence>
<evidence type="ECO:0000259" key="6">
    <source>
        <dbReference type="PROSITE" id="PS50893"/>
    </source>
</evidence>
<dbReference type="Pfam" id="PF00005">
    <property type="entry name" value="ABC_tran"/>
    <property type="match status" value="1"/>
</dbReference>
<comment type="caution">
    <text evidence="7">The sequence shown here is derived from an EMBL/GenBank/DDBJ whole genome shotgun (WGS) entry which is preliminary data.</text>
</comment>
<dbReference type="InterPro" id="IPR052156">
    <property type="entry name" value="BCAA_Transport_ATP-bd_LivF"/>
</dbReference>
<dbReference type="PROSITE" id="PS50893">
    <property type="entry name" value="ABC_TRANSPORTER_2"/>
    <property type="match status" value="1"/>
</dbReference>
<name>A0A4R5BPV3_9ACTN</name>
<comment type="similarity">
    <text evidence="1">Belongs to the ABC transporter superfamily.</text>
</comment>
<dbReference type="SMART" id="SM00382">
    <property type="entry name" value="AAA"/>
    <property type="match status" value="1"/>
</dbReference>
<evidence type="ECO:0000256" key="5">
    <source>
        <dbReference type="ARBA" id="ARBA00022970"/>
    </source>
</evidence>
<feature type="domain" description="ABC transporter" evidence="6">
    <location>
        <begin position="5"/>
        <end position="243"/>
    </location>
</feature>
<dbReference type="InterPro" id="IPR003593">
    <property type="entry name" value="AAA+_ATPase"/>
</dbReference>
<dbReference type="AlphaFoldDB" id="A0A4R5BPV3"/>
<dbReference type="GO" id="GO:0016887">
    <property type="term" value="F:ATP hydrolysis activity"/>
    <property type="evidence" value="ECO:0007669"/>
    <property type="project" value="InterPro"/>
</dbReference>
<keyword evidence="5" id="KW-0029">Amino-acid transport</keyword>
<sequence length="254" mass="27280">MGGLLELTDITVRYGADIHPVRDLTMSVQEGGTVALVGSNGAGKTTLLRALSGTLRFHRGTVSAGGVTLAGDRIDRLDPAEIVRRGIAHVPEGRRIFKEMTVEENLLVGSLALGARKDRRTLLDEMLDLFPVLRKKRRTGAALLSGGEQQMLAIGRSLMSRPRLLMLDEPSLGLAPTAISMVGDVIARIAERGTTVLLAEQNIALARRLATQVLVLRLGRVEWRGAPGEMDDSGVVRDLYLGGTGREREAEAGS</sequence>
<dbReference type="EMBL" id="SMKY01000020">
    <property type="protein sequence ID" value="TDD87969.1"/>
    <property type="molecule type" value="Genomic_DNA"/>
</dbReference>
<evidence type="ECO:0000256" key="2">
    <source>
        <dbReference type="ARBA" id="ARBA00022448"/>
    </source>
</evidence>
<organism evidence="7 8">
    <name type="scientific">Actinomadura darangshiensis</name>
    <dbReference type="NCBI Taxonomy" id="705336"/>
    <lineage>
        <taxon>Bacteria</taxon>
        <taxon>Bacillati</taxon>
        <taxon>Actinomycetota</taxon>
        <taxon>Actinomycetes</taxon>
        <taxon>Streptosporangiales</taxon>
        <taxon>Thermomonosporaceae</taxon>
        <taxon>Actinomadura</taxon>
    </lineage>
</organism>
<dbReference type="CDD" id="cd03224">
    <property type="entry name" value="ABC_TM1139_LivF_branched"/>
    <property type="match status" value="1"/>
</dbReference>
<dbReference type="Proteomes" id="UP000295578">
    <property type="component" value="Unassembled WGS sequence"/>
</dbReference>
<protein>
    <submittedName>
        <fullName evidence="7">ABC transporter ATP-binding protein</fullName>
    </submittedName>
</protein>
<reference evidence="7 8" key="1">
    <citation type="submission" date="2019-03" db="EMBL/GenBank/DDBJ databases">
        <title>Draft genome sequences of novel Actinobacteria.</title>
        <authorList>
            <person name="Sahin N."/>
            <person name="Ay H."/>
            <person name="Saygin H."/>
        </authorList>
    </citation>
    <scope>NUCLEOTIDE SEQUENCE [LARGE SCALE GENOMIC DNA]</scope>
    <source>
        <strain evidence="7 8">DSM 45941</strain>
    </source>
</reference>
<dbReference type="PANTHER" id="PTHR43820">
    <property type="entry name" value="HIGH-AFFINITY BRANCHED-CHAIN AMINO ACID TRANSPORT ATP-BINDING PROTEIN LIVF"/>
    <property type="match status" value="1"/>
</dbReference>
<keyword evidence="3" id="KW-0547">Nucleotide-binding</keyword>
<evidence type="ECO:0000256" key="4">
    <source>
        <dbReference type="ARBA" id="ARBA00022840"/>
    </source>
</evidence>
<evidence type="ECO:0000256" key="1">
    <source>
        <dbReference type="ARBA" id="ARBA00005417"/>
    </source>
</evidence>
<dbReference type="Gene3D" id="3.40.50.300">
    <property type="entry name" value="P-loop containing nucleotide triphosphate hydrolases"/>
    <property type="match status" value="1"/>
</dbReference>
<dbReference type="InterPro" id="IPR003439">
    <property type="entry name" value="ABC_transporter-like_ATP-bd"/>
</dbReference>
<dbReference type="PROSITE" id="PS00211">
    <property type="entry name" value="ABC_TRANSPORTER_1"/>
    <property type="match status" value="1"/>
</dbReference>
<accession>A0A4R5BPV3</accession>
<dbReference type="GO" id="GO:0015807">
    <property type="term" value="P:L-amino acid transport"/>
    <property type="evidence" value="ECO:0007669"/>
    <property type="project" value="TreeGrafter"/>
</dbReference>
<dbReference type="PANTHER" id="PTHR43820:SF4">
    <property type="entry name" value="HIGH-AFFINITY BRANCHED-CHAIN AMINO ACID TRANSPORT ATP-BINDING PROTEIN LIVF"/>
    <property type="match status" value="1"/>
</dbReference>
<evidence type="ECO:0000256" key="3">
    <source>
        <dbReference type="ARBA" id="ARBA00022741"/>
    </source>
</evidence>
<dbReference type="RefSeq" id="WP_132195067.1">
    <property type="nucleotide sequence ID" value="NZ_SMKY01000020.1"/>
</dbReference>
<dbReference type="InterPro" id="IPR027417">
    <property type="entry name" value="P-loop_NTPase"/>
</dbReference>
<dbReference type="OrthoDB" id="5179231at2"/>
<dbReference type="SUPFAM" id="SSF52540">
    <property type="entry name" value="P-loop containing nucleoside triphosphate hydrolases"/>
    <property type="match status" value="1"/>
</dbReference>
<keyword evidence="8" id="KW-1185">Reference proteome</keyword>